<protein>
    <recommendedName>
        <fullName evidence="7">Rhodopsin domain-containing protein</fullName>
    </recommendedName>
</protein>
<evidence type="ECO:0000256" key="2">
    <source>
        <dbReference type="ARBA" id="ARBA00022692"/>
    </source>
</evidence>
<gene>
    <name evidence="8" type="ORF">N7458_008509</name>
</gene>
<feature type="transmembrane region" description="Helical" evidence="6">
    <location>
        <begin position="180"/>
        <end position="203"/>
    </location>
</feature>
<organism evidence="8 9">
    <name type="scientific">Penicillium daleae</name>
    <dbReference type="NCBI Taxonomy" id="63821"/>
    <lineage>
        <taxon>Eukaryota</taxon>
        <taxon>Fungi</taxon>
        <taxon>Dikarya</taxon>
        <taxon>Ascomycota</taxon>
        <taxon>Pezizomycotina</taxon>
        <taxon>Eurotiomycetes</taxon>
        <taxon>Eurotiomycetidae</taxon>
        <taxon>Eurotiales</taxon>
        <taxon>Aspergillaceae</taxon>
        <taxon>Penicillium</taxon>
    </lineage>
</organism>
<evidence type="ECO:0000256" key="5">
    <source>
        <dbReference type="ARBA" id="ARBA00038359"/>
    </source>
</evidence>
<keyword evidence="2 6" id="KW-0812">Transmembrane</keyword>
<feature type="transmembrane region" description="Helical" evidence="6">
    <location>
        <begin position="255"/>
        <end position="273"/>
    </location>
</feature>
<comment type="caution">
    <text evidence="8">The sequence shown here is derived from an EMBL/GenBank/DDBJ whole genome shotgun (WGS) entry which is preliminary data.</text>
</comment>
<evidence type="ECO:0000256" key="1">
    <source>
        <dbReference type="ARBA" id="ARBA00004141"/>
    </source>
</evidence>
<keyword evidence="4 6" id="KW-0472">Membrane</keyword>
<comment type="subcellular location">
    <subcellularLocation>
        <location evidence="1">Membrane</location>
        <topology evidence="1">Multi-pass membrane protein</topology>
    </subcellularLocation>
</comment>
<feature type="transmembrane region" description="Helical" evidence="6">
    <location>
        <begin position="22"/>
        <end position="42"/>
    </location>
</feature>
<feature type="domain" description="Rhodopsin" evidence="7">
    <location>
        <begin position="38"/>
        <end position="278"/>
    </location>
</feature>
<evidence type="ECO:0000256" key="6">
    <source>
        <dbReference type="SAM" id="Phobius"/>
    </source>
</evidence>
<dbReference type="Proteomes" id="UP001213681">
    <property type="component" value="Unassembled WGS sequence"/>
</dbReference>
<name>A0AAD6C3Z5_9EURO</name>
<feature type="transmembrane region" description="Helical" evidence="6">
    <location>
        <begin position="133"/>
        <end position="160"/>
    </location>
</feature>
<evidence type="ECO:0000256" key="4">
    <source>
        <dbReference type="ARBA" id="ARBA00023136"/>
    </source>
</evidence>
<dbReference type="PANTHER" id="PTHR33048:SF57">
    <property type="entry name" value="INTEGRAL MEMBRANE PROTEIN-RELATED"/>
    <property type="match status" value="1"/>
</dbReference>
<evidence type="ECO:0000259" key="7">
    <source>
        <dbReference type="Pfam" id="PF20684"/>
    </source>
</evidence>
<dbReference type="GeneID" id="81602134"/>
<reference evidence="8" key="1">
    <citation type="submission" date="2022-12" db="EMBL/GenBank/DDBJ databases">
        <authorList>
            <person name="Petersen C."/>
        </authorList>
    </citation>
    <scope>NUCLEOTIDE SEQUENCE</scope>
    <source>
        <strain evidence="8">IBT 16125</strain>
    </source>
</reference>
<dbReference type="InterPro" id="IPR049326">
    <property type="entry name" value="Rhodopsin_dom_fungi"/>
</dbReference>
<feature type="transmembrane region" description="Helical" evidence="6">
    <location>
        <begin position="54"/>
        <end position="82"/>
    </location>
</feature>
<dbReference type="PANTHER" id="PTHR33048">
    <property type="entry name" value="PTH11-LIKE INTEGRAL MEMBRANE PROTEIN (AFU_ORTHOLOGUE AFUA_5G11245)"/>
    <property type="match status" value="1"/>
</dbReference>
<keyword evidence="3 6" id="KW-1133">Transmembrane helix</keyword>
<feature type="transmembrane region" description="Helical" evidence="6">
    <location>
        <begin position="215"/>
        <end position="235"/>
    </location>
</feature>
<sequence>MPPPTGTLVHELSQNWLGKADIAVQTVLLAIGFVAVSLRLWSRRLLGVSWQGNDYLIVAAMIFMVGRYTVELALILLCGMGLHAAEVASVGGPDLFVQFDQLTYAGDLLWITIVALIQLSILHYYLGRFPRQIIIWASYVTMGLCTALWIASTFATAFFCTPPKKVWLSDMDGHCGNRKMLHLGTSVTEVVLDGVILLLPSPAIRDLVLSRARKVALGCIYALGIGIIAVSAVRIKVEFDLDPEDPTYGSARKSLLTSIVPLLGIITACLPVLSPSVQRTFGTSVFSSTTDGISTSPISPSWKSTLLSKSHMEEPEIPLVTVTMPPMAKKLSELAHGQIKITSDWEIHSARNSARLERDSIRRG</sequence>
<evidence type="ECO:0000313" key="9">
    <source>
        <dbReference type="Proteomes" id="UP001213681"/>
    </source>
</evidence>
<keyword evidence="9" id="KW-1185">Reference proteome</keyword>
<feature type="transmembrane region" description="Helical" evidence="6">
    <location>
        <begin position="102"/>
        <end position="126"/>
    </location>
</feature>
<proteinExistence type="inferred from homology"/>
<dbReference type="Pfam" id="PF20684">
    <property type="entry name" value="Fung_rhodopsin"/>
    <property type="match status" value="1"/>
</dbReference>
<dbReference type="RefSeq" id="XP_056764717.1">
    <property type="nucleotide sequence ID" value="XM_056911891.1"/>
</dbReference>
<evidence type="ECO:0000256" key="3">
    <source>
        <dbReference type="ARBA" id="ARBA00022989"/>
    </source>
</evidence>
<comment type="similarity">
    <text evidence="5">Belongs to the SAT4 family.</text>
</comment>
<dbReference type="EMBL" id="JAPVEA010000007">
    <property type="protein sequence ID" value="KAJ5444637.1"/>
    <property type="molecule type" value="Genomic_DNA"/>
</dbReference>
<dbReference type="InterPro" id="IPR052337">
    <property type="entry name" value="SAT4-like"/>
</dbReference>
<dbReference type="GO" id="GO:0016020">
    <property type="term" value="C:membrane"/>
    <property type="evidence" value="ECO:0007669"/>
    <property type="project" value="UniProtKB-SubCell"/>
</dbReference>
<evidence type="ECO:0000313" key="8">
    <source>
        <dbReference type="EMBL" id="KAJ5444637.1"/>
    </source>
</evidence>
<reference evidence="8" key="2">
    <citation type="journal article" date="2023" name="IMA Fungus">
        <title>Comparative genomic study of the Penicillium genus elucidates a diverse pangenome and 15 lateral gene transfer events.</title>
        <authorList>
            <person name="Petersen C."/>
            <person name="Sorensen T."/>
            <person name="Nielsen M.R."/>
            <person name="Sondergaard T.E."/>
            <person name="Sorensen J.L."/>
            <person name="Fitzpatrick D.A."/>
            <person name="Frisvad J.C."/>
            <person name="Nielsen K.L."/>
        </authorList>
    </citation>
    <scope>NUCLEOTIDE SEQUENCE</scope>
    <source>
        <strain evidence="8">IBT 16125</strain>
    </source>
</reference>
<accession>A0AAD6C3Z5</accession>
<dbReference type="AlphaFoldDB" id="A0AAD6C3Z5"/>